<protein>
    <submittedName>
        <fullName evidence="11">RCG62448</fullName>
    </submittedName>
</protein>
<dbReference type="GO" id="GO:0005886">
    <property type="term" value="C:plasma membrane"/>
    <property type="evidence" value="ECO:0007669"/>
    <property type="project" value="UniProtKB-SubCell"/>
</dbReference>
<evidence type="ECO:0000256" key="5">
    <source>
        <dbReference type="ARBA" id="ARBA00023040"/>
    </source>
</evidence>
<evidence type="ECO:0000256" key="8">
    <source>
        <dbReference type="ARBA" id="ARBA00023224"/>
    </source>
</evidence>
<feature type="domain" description="G-protein coupled receptors family 3 profile" evidence="10">
    <location>
        <begin position="1"/>
        <end position="55"/>
    </location>
</feature>
<keyword evidence="7" id="KW-0675">Receptor</keyword>
<evidence type="ECO:0000256" key="2">
    <source>
        <dbReference type="ARBA" id="ARBA00022475"/>
    </source>
</evidence>
<evidence type="ECO:0000256" key="1">
    <source>
        <dbReference type="ARBA" id="ARBA00004651"/>
    </source>
</evidence>
<keyword evidence="8" id="KW-0807">Transducer</keyword>
<dbReference type="PROSITE" id="PS50259">
    <property type="entry name" value="G_PROTEIN_RECEP_F3_4"/>
    <property type="match status" value="1"/>
</dbReference>
<dbReference type="EMBL" id="CH473976">
    <property type="protein sequence ID" value="EDM00949.1"/>
    <property type="molecule type" value="Genomic_DNA"/>
</dbReference>
<sequence length="68" mass="7694">MSLVITVLSSMLFIDKPCNWTCMARQVTLALGFCLCLASILGKTTSLFFAYRISKSKTWLISMHPIYQ</sequence>
<evidence type="ECO:0000256" key="7">
    <source>
        <dbReference type="ARBA" id="ARBA00023170"/>
    </source>
</evidence>
<dbReference type="PANTHER" id="PTHR24061:SF1">
    <property type="entry name" value="VOMERONASAL 2, RECEPTOR 2-RELATED"/>
    <property type="match status" value="1"/>
</dbReference>
<reference evidence="11 12" key="1">
    <citation type="submission" date="2005-09" db="EMBL/GenBank/DDBJ databases">
        <authorList>
            <person name="Mural R.J."/>
            <person name="Li P.W."/>
            <person name="Adams M.D."/>
            <person name="Amanatides P.G."/>
            <person name="Baden-Tillson H."/>
            <person name="Barnstead M."/>
            <person name="Chin S.H."/>
            <person name="Dew I."/>
            <person name="Evans C.A."/>
            <person name="Ferriera S."/>
            <person name="Flanigan M."/>
            <person name="Fosler C."/>
            <person name="Glodek A."/>
            <person name="Gu Z."/>
            <person name="Holt R.A."/>
            <person name="Jennings D."/>
            <person name="Kraft C.L."/>
            <person name="Lu F."/>
            <person name="Nguyen T."/>
            <person name="Nusskern D.R."/>
            <person name="Pfannkoch C.M."/>
            <person name="Sitter C."/>
            <person name="Sutton G.G."/>
            <person name="Venter J.C."/>
            <person name="Wang Z."/>
            <person name="Woodage T."/>
            <person name="Zheng X.H."/>
            <person name="Zhong F."/>
        </authorList>
    </citation>
    <scope>NUCLEOTIDE SEQUENCE [LARGE SCALE GENOMIC DNA]</scope>
    <source>
        <strain>BN</strain>
        <strain evidence="12">Sprague-Dawley</strain>
    </source>
</reference>
<keyword evidence="4 9" id="KW-1133">Transmembrane helix</keyword>
<proteinExistence type="predicted"/>
<evidence type="ECO:0000259" key="10">
    <source>
        <dbReference type="PROSITE" id="PS50259"/>
    </source>
</evidence>
<evidence type="ECO:0000313" key="11">
    <source>
        <dbReference type="EMBL" id="EDM00949.1"/>
    </source>
</evidence>
<evidence type="ECO:0000256" key="9">
    <source>
        <dbReference type="SAM" id="Phobius"/>
    </source>
</evidence>
<accession>A6J5J0</accession>
<dbReference type="AlphaFoldDB" id="A6J5J0"/>
<organism evidence="11 12">
    <name type="scientific">Rattus norvegicus</name>
    <name type="common">Rat</name>
    <dbReference type="NCBI Taxonomy" id="10116"/>
    <lineage>
        <taxon>Eukaryota</taxon>
        <taxon>Metazoa</taxon>
        <taxon>Chordata</taxon>
        <taxon>Craniata</taxon>
        <taxon>Vertebrata</taxon>
        <taxon>Euteleostomi</taxon>
        <taxon>Mammalia</taxon>
        <taxon>Eutheria</taxon>
        <taxon>Euarchontoglires</taxon>
        <taxon>Glires</taxon>
        <taxon>Rodentia</taxon>
        <taxon>Myomorpha</taxon>
        <taxon>Muroidea</taxon>
        <taxon>Muridae</taxon>
        <taxon>Murinae</taxon>
        <taxon>Rattus</taxon>
    </lineage>
</organism>
<gene>
    <name evidence="11" type="ORF">rCG_62448</name>
</gene>
<evidence type="ECO:0000313" key="12">
    <source>
        <dbReference type="Proteomes" id="UP000234681"/>
    </source>
</evidence>
<dbReference type="InterPro" id="IPR017978">
    <property type="entry name" value="GPCR_3_C"/>
</dbReference>
<keyword evidence="6 9" id="KW-0472">Membrane</keyword>
<name>A6J5J0_RAT</name>
<keyword evidence="5" id="KW-0297">G-protein coupled receptor</keyword>
<dbReference type="Proteomes" id="UP000234681">
    <property type="component" value="Chromosome 2"/>
</dbReference>
<dbReference type="InterPro" id="IPR000068">
    <property type="entry name" value="GPCR_3_Ca_sens_rcpt-rel"/>
</dbReference>
<keyword evidence="2" id="KW-1003">Cell membrane</keyword>
<keyword evidence="3 9" id="KW-0812">Transmembrane</keyword>
<dbReference type="GO" id="GO:0004930">
    <property type="term" value="F:G protein-coupled receptor activity"/>
    <property type="evidence" value="ECO:0007669"/>
    <property type="project" value="UniProtKB-KW"/>
</dbReference>
<dbReference type="Pfam" id="PF00003">
    <property type="entry name" value="7tm_3"/>
    <property type="match status" value="1"/>
</dbReference>
<evidence type="ECO:0000256" key="4">
    <source>
        <dbReference type="ARBA" id="ARBA00022989"/>
    </source>
</evidence>
<dbReference type="PANTHER" id="PTHR24061">
    <property type="entry name" value="CALCIUM-SENSING RECEPTOR-RELATED"/>
    <property type="match status" value="1"/>
</dbReference>
<evidence type="ECO:0000256" key="6">
    <source>
        <dbReference type="ARBA" id="ARBA00023136"/>
    </source>
</evidence>
<feature type="transmembrane region" description="Helical" evidence="9">
    <location>
        <begin position="29"/>
        <end position="51"/>
    </location>
</feature>
<evidence type="ECO:0000256" key="3">
    <source>
        <dbReference type="ARBA" id="ARBA00022692"/>
    </source>
</evidence>
<comment type="subcellular location">
    <subcellularLocation>
        <location evidence="1">Cell membrane</location>
        <topology evidence="1">Multi-pass membrane protein</topology>
    </subcellularLocation>
</comment>